<dbReference type="AlphaFoldDB" id="A0AAQ1HMK5"/>
<evidence type="ECO:0000313" key="2">
    <source>
        <dbReference type="Proteomes" id="UP000183385"/>
    </source>
</evidence>
<sequence>MTNDHGLDADYFIKLCAREFNPEVIRRQTPADLARALARAAQTACASVLREEEFEWTEVRAAGQVRAGDKLRVYDARGEIKHFRVHQVLNPGDPKHEEIIVNRRRNFYFITSMLLDRTSWAKRALIRNRPGEG</sequence>
<proteinExistence type="predicted"/>
<dbReference type="EMBL" id="FOLS01000011">
    <property type="protein sequence ID" value="SFC83535.1"/>
    <property type="molecule type" value="Genomic_DNA"/>
</dbReference>
<reference evidence="1 2" key="1">
    <citation type="submission" date="2016-10" db="EMBL/GenBank/DDBJ databases">
        <authorList>
            <person name="Varghese N."/>
            <person name="Submissions S."/>
        </authorList>
    </citation>
    <scope>NUCLEOTIDE SEQUENCE [LARGE SCALE GENOMIC DNA]</scope>
    <source>
        <strain evidence="1 2">LMG 18378</strain>
    </source>
</reference>
<name>A0AAQ1HMK5_9PSED</name>
<dbReference type="Proteomes" id="UP000183385">
    <property type="component" value="Unassembled WGS sequence"/>
</dbReference>
<organism evidence="1 2">
    <name type="scientific">Pseudomonas citronellolis</name>
    <dbReference type="NCBI Taxonomy" id="53408"/>
    <lineage>
        <taxon>Bacteria</taxon>
        <taxon>Pseudomonadati</taxon>
        <taxon>Pseudomonadota</taxon>
        <taxon>Gammaproteobacteria</taxon>
        <taxon>Pseudomonadales</taxon>
        <taxon>Pseudomonadaceae</taxon>
        <taxon>Pseudomonas</taxon>
    </lineage>
</organism>
<accession>A0AAQ1HMK5</accession>
<comment type="caution">
    <text evidence="1">The sequence shown here is derived from an EMBL/GenBank/DDBJ whole genome shotgun (WGS) entry which is preliminary data.</text>
</comment>
<protein>
    <submittedName>
        <fullName evidence="1">Uncharacterized protein</fullName>
    </submittedName>
</protein>
<keyword evidence="2" id="KW-1185">Reference proteome</keyword>
<dbReference type="RefSeq" id="WP_074980406.1">
    <property type="nucleotide sequence ID" value="NZ_FOLS01000011.1"/>
</dbReference>
<gene>
    <name evidence="1" type="ORF">SAMN05216577_11161</name>
</gene>
<evidence type="ECO:0000313" key="1">
    <source>
        <dbReference type="EMBL" id="SFC83535.1"/>
    </source>
</evidence>